<proteinExistence type="predicted"/>
<reference evidence="5 6" key="1">
    <citation type="submission" date="2024-02" db="EMBL/GenBank/DDBJ databases">
        <title>Genome analysis and characterization of Microbaculum marinisediminis sp. nov., isolated from marine sediment.</title>
        <authorList>
            <person name="Du Z.-J."/>
            <person name="Ye Y.-Q."/>
            <person name="Zhang Z.-R."/>
            <person name="Yuan S.-M."/>
            <person name="Zhang X.-Y."/>
        </authorList>
    </citation>
    <scope>NUCLEOTIDE SEQUENCE [LARGE SCALE GENOMIC DNA]</scope>
    <source>
        <strain evidence="5 6">SDUM1044001</strain>
    </source>
</reference>
<dbReference type="Proteomes" id="UP001378188">
    <property type="component" value="Unassembled WGS sequence"/>
</dbReference>
<dbReference type="SUPFAM" id="SSF55073">
    <property type="entry name" value="Nucleotide cyclase"/>
    <property type="match status" value="1"/>
</dbReference>
<dbReference type="InterPro" id="IPR035919">
    <property type="entry name" value="EAL_sf"/>
</dbReference>
<gene>
    <name evidence="5" type="ORF">V3328_21730</name>
</gene>
<dbReference type="PROSITE" id="PS50112">
    <property type="entry name" value="PAS"/>
    <property type="match status" value="1"/>
</dbReference>
<dbReference type="CDD" id="cd01948">
    <property type="entry name" value="EAL"/>
    <property type="match status" value="1"/>
</dbReference>
<dbReference type="Pfam" id="PF00563">
    <property type="entry name" value="EAL"/>
    <property type="match status" value="1"/>
</dbReference>
<dbReference type="PANTHER" id="PTHR44757">
    <property type="entry name" value="DIGUANYLATE CYCLASE DGCP"/>
    <property type="match status" value="1"/>
</dbReference>
<evidence type="ECO:0000313" key="5">
    <source>
        <dbReference type="EMBL" id="MEJ8574122.1"/>
    </source>
</evidence>
<dbReference type="InterPro" id="IPR043128">
    <property type="entry name" value="Rev_trsase/Diguanyl_cyclase"/>
</dbReference>
<dbReference type="PROSITE" id="PS50883">
    <property type="entry name" value="EAL"/>
    <property type="match status" value="1"/>
</dbReference>
<dbReference type="Pfam" id="PF12860">
    <property type="entry name" value="PAS_7"/>
    <property type="match status" value="1"/>
</dbReference>
<dbReference type="CDD" id="cd01949">
    <property type="entry name" value="GGDEF"/>
    <property type="match status" value="1"/>
</dbReference>
<organism evidence="5 6">
    <name type="scientific">Microbaculum marinum</name>
    <dbReference type="NCBI Taxonomy" id="1764581"/>
    <lineage>
        <taxon>Bacteria</taxon>
        <taxon>Pseudomonadati</taxon>
        <taxon>Pseudomonadota</taxon>
        <taxon>Alphaproteobacteria</taxon>
        <taxon>Hyphomicrobiales</taxon>
        <taxon>Tepidamorphaceae</taxon>
        <taxon>Microbaculum</taxon>
    </lineage>
</organism>
<dbReference type="PROSITE" id="PS50887">
    <property type="entry name" value="GGDEF"/>
    <property type="match status" value="1"/>
</dbReference>
<dbReference type="NCBIfam" id="TIGR00254">
    <property type="entry name" value="GGDEF"/>
    <property type="match status" value="1"/>
</dbReference>
<dbReference type="InterPro" id="IPR052155">
    <property type="entry name" value="Biofilm_reg_signaling"/>
</dbReference>
<dbReference type="RefSeq" id="WP_340331823.1">
    <property type="nucleotide sequence ID" value="NZ_JAZHOF010000010.1"/>
</dbReference>
<dbReference type="InterPro" id="IPR000014">
    <property type="entry name" value="PAS"/>
</dbReference>
<sequence>MAREAENPTPGPIARSLRLIRQMGWSDIGFLCTAVALLFVGLVRQLLGYPPNRPLALLMFFGLFVFAVWYVITAVRRRQRLAFFSEAINKAPSAFALYDDLDRLIAWNDMYETVHPGAFRQLSPPFTYEQLVRTSLAKTLSGRELDEELERRLRSHREATGVPVDRQGSDGRWLRVLKARTESGANVGVGIDVTELYEATAQADREHARFRGVAETLPVGIWHYDADGRTLFVNHKLLALFGLSDAGELDGVCAPDYLSRNVEGYQSGDWSANRYELGNLTIRGKDGSSCHVILYTSKLPKGVAGGSETIMSFVDVTALKDAERRIEYLALRDMLTGARNRAAFMDAVARAADTATHSRPCWLLAMDLDGFKPVNDRYGHAAGDILLRVLTDRIQKARPANSRLYRVGGDEFSLVVEGASRTEAEEIANAILTVTREPFRLDHGQVFVNMTIGIAAMPFDTSVPETVQRYADLALYAGKQVGGGTYVFFAPELAERNLEEHILTLDLGRALADNEFSMVYQPVFDRETRTVVAAEALLRWTNRRTGQSVPTADFVRTAEHVRLITGIDFWVLNHNARLVSAWQARGVAVPLVMVNMSPPTLEDPDFLPRLDEILRQYPAIRGRLCMELTEGVAVKDRRKLSQTFRELESRGIRTAIDDFGTGQTSVTLLRDLPVDFIKIDRSYIEGIEDDTQAMAIVSTILNLGRKLDVRVIAEGVETNAQLDALEEAGCELIQGYLWGRPTSAAEIEAMVGGQTTADAEAGDPDAVQEPMAAVIRRASDRLP</sequence>
<evidence type="ECO:0000313" key="6">
    <source>
        <dbReference type="Proteomes" id="UP001378188"/>
    </source>
</evidence>
<dbReference type="CDD" id="cd00130">
    <property type="entry name" value="PAS"/>
    <property type="match status" value="1"/>
</dbReference>
<keyword evidence="6" id="KW-1185">Reference proteome</keyword>
<comment type="caution">
    <text evidence="5">The sequence shown here is derived from an EMBL/GenBank/DDBJ whole genome shotgun (WGS) entry which is preliminary data.</text>
</comment>
<evidence type="ECO:0000259" key="4">
    <source>
        <dbReference type="PROSITE" id="PS50887"/>
    </source>
</evidence>
<evidence type="ECO:0000259" key="3">
    <source>
        <dbReference type="PROSITE" id="PS50883"/>
    </source>
</evidence>
<dbReference type="Pfam" id="PF00990">
    <property type="entry name" value="GGDEF"/>
    <property type="match status" value="1"/>
</dbReference>
<feature type="domain" description="EAL" evidence="3">
    <location>
        <begin position="500"/>
        <end position="755"/>
    </location>
</feature>
<feature type="domain" description="PAS" evidence="2">
    <location>
        <begin position="206"/>
        <end position="244"/>
    </location>
</feature>
<evidence type="ECO:0000259" key="2">
    <source>
        <dbReference type="PROSITE" id="PS50112"/>
    </source>
</evidence>
<feature type="transmembrane region" description="Helical" evidence="1">
    <location>
        <begin position="55"/>
        <end position="75"/>
    </location>
</feature>
<dbReference type="AlphaFoldDB" id="A0AAW9RK63"/>
<dbReference type="Gene3D" id="3.20.20.450">
    <property type="entry name" value="EAL domain"/>
    <property type="match status" value="1"/>
</dbReference>
<keyword evidence="1" id="KW-1133">Transmembrane helix</keyword>
<dbReference type="PANTHER" id="PTHR44757:SF2">
    <property type="entry name" value="BIOFILM ARCHITECTURE MAINTENANCE PROTEIN MBAA"/>
    <property type="match status" value="1"/>
</dbReference>
<protein>
    <submittedName>
        <fullName evidence="5">EAL domain-containing protein</fullName>
    </submittedName>
</protein>
<dbReference type="SUPFAM" id="SSF55785">
    <property type="entry name" value="PYP-like sensor domain (PAS domain)"/>
    <property type="match status" value="1"/>
</dbReference>
<dbReference type="InterPro" id="IPR029787">
    <property type="entry name" value="Nucleotide_cyclase"/>
</dbReference>
<name>A0AAW9RK63_9HYPH</name>
<dbReference type="InterPro" id="IPR001633">
    <property type="entry name" value="EAL_dom"/>
</dbReference>
<dbReference type="InterPro" id="IPR000160">
    <property type="entry name" value="GGDEF_dom"/>
</dbReference>
<dbReference type="SMART" id="SM00267">
    <property type="entry name" value="GGDEF"/>
    <property type="match status" value="1"/>
</dbReference>
<evidence type="ECO:0000256" key="1">
    <source>
        <dbReference type="SAM" id="Phobius"/>
    </source>
</evidence>
<keyword evidence="1" id="KW-0472">Membrane</keyword>
<dbReference type="Pfam" id="PF13188">
    <property type="entry name" value="PAS_8"/>
    <property type="match status" value="1"/>
</dbReference>
<dbReference type="NCBIfam" id="TIGR00229">
    <property type="entry name" value="sensory_box"/>
    <property type="match status" value="1"/>
</dbReference>
<dbReference type="Gene3D" id="3.30.70.270">
    <property type="match status" value="1"/>
</dbReference>
<dbReference type="EMBL" id="JAZHOF010000010">
    <property type="protein sequence ID" value="MEJ8574122.1"/>
    <property type="molecule type" value="Genomic_DNA"/>
</dbReference>
<feature type="transmembrane region" description="Helical" evidence="1">
    <location>
        <begin position="25"/>
        <end position="43"/>
    </location>
</feature>
<dbReference type="InterPro" id="IPR035965">
    <property type="entry name" value="PAS-like_dom_sf"/>
</dbReference>
<accession>A0AAW9RK63</accession>
<dbReference type="SUPFAM" id="SSF141868">
    <property type="entry name" value="EAL domain-like"/>
    <property type="match status" value="1"/>
</dbReference>
<dbReference type="Gene3D" id="3.30.450.20">
    <property type="entry name" value="PAS domain"/>
    <property type="match status" value="2"/>
</dbReference>
<dbReference type="SMART" id="SM00052">
    <property type="entry name" value="EAL"/>
    <property type="match status" value="1"/>
</dbReference>
<feature type="domain" description="GGDEF" evidence="4">
    <location>
        <begin position="359"/>
        <end position="491"/>
    </location>
</feature>
<keyword evidence="1" id="KW-0812">Transmembrane</keyword>